<dbReference type="PATRIC" id="fig|1449350.3.peg.2999"/>
<evidence type="ECO:0000313" key="4">
    <source>
        <dbReference type="EMBL" id="ETX13854.1"/>
    </source>
</evidence>
<dbReference type="InterPro" id="IPR050361">
    <property type="entry name" value="MPP/UQCRC_Complex"/>
</dbReference>
<dbReference type="Gene3D" id="3.30.830.10">
    <property type="entry name" value="Metalloenzyme, LuxS/M16 peptidase-like"/>
    <property type="match status" value="2"/>
</dbReference>
<dbReference type="GO" id="GO:0008233">
    <property type="term" value="F:peptidase activity"/>
    <property type="evidence" value="ECO:0007669"/>
    <property type="project" value="UniProtKB-KW"/>
</dbReference>
<dbReference type="GO" id="GO:0046872">
    <property type="term" value="F:metal ion binding"/>
    <property type="evidence" value="ECO:0007669"/>
    <property type="project" value="InterPro"/>
</dbReference>
<keyword evidence="4" id="KW-0378">Hydrolase</keyword>
<dbReference type="OrthoDB" id="9811314at2"/>
<reference evidence="4 5" key="1">
    <citation type="submission" date="2014-01" db="EMBL/GenBank/DDBJ databases">
        <title>Roseivivax halodurans JCM 10272 Genome Sequencing.</title>
        <authorList>
            <person name="Lai Q."/>
            <person name="Li G."/>
            <person name="Shao Z."/>
        </authorList>
    </citation>
    <scope>NUCLEOTIDE SEQUENCE [LARGE SCALE GENOMIC DNA]</scope>
    <source>
        <strain evidence="4 5">JCM 10272</strain>
    </source>
</reference>
<evidence type="ECO:0000259" key="2">
    <source>
        <dbReference type="Pfam" id="PF00675"/>
    </source>
</evidence>
<dbReference type="eggNOG" id="COG0612">
    <property type="taxonomic scope" value="Bacteria"/>
</dbReference>
<dbReference type="SUPFAM" id="SSF63411">
    <property type="entry name" value="LuxS/MPP-like metallohydrolase"/>
    <property type="match status" value="2"/>
</dbReference>
<dbReference type="Pfam" id="PF00675">
    <property type="entry name" value="Peptidase_M16"/>
    <property type="match status" value="1"/>
</dbReference>
<accession>X7ECP7</accession>
<evidence type="ECO:0000313" key="5">
    <source>
        <dbReference type="Proteomes" id="UP000022447"/>
    </source>
</evidence>
<protein>
    <submittedName>
        <fullName evidence="4">Zinc protease</fullName>
    </submittedName>
</protein>
<dbReference type="PANTHER" id="PTHR11851:SF224">
    <property type="entry name" value="PROCESSING PROTEASE"/>
    <property type="match status" value="1"/>
</dbReference>
<name>X7ECP7_9RHOB</name>
<dbReference type="Pfam" id="PF05193">
    <property type="entry name" value="Peptidase_M16_C"/>
    <property type="match status" value="1"/>
</dbReference>
<dbReference type="PANTHER" id="PTHR11851">
    <property type="entry name" value="METALLOPROTEASE"/>
    <property type="match status" value="1"/>
</dbReference>
<sequence>MKTLALATGLVASFGFALPAAAAIDIQEVTTEAGFEAWLVEEESVPFVSLEIRFEGGAVLDPADKAGVTNLMVGLLEEGAGDLDARGFAAAQESLAASFSYDAGHDAVSVSARFLTENMDEVVALLQDSLSEPRFDEDAIERVRAQVMSGLRSAQNDPGEIAERRAAELAFGDHPYARPVSGTLESVPSLTRDDIVAAHETALVQDRVRIGASGDISAEELSELIDTLMEGLPETGGDLPRKIEVKTDGGVTVVPFDTPQSVAVFEQPGIDRHDEDFFPAYVMNEILGGGGFEARLTEEVRVKRGLTYGVYSYLATRDYADLVMGRVQSSNETVAEAVEVIRDEWGRMASEGVTEAELEQAKTYLTGAYPLRFDGNAAIASILVGMQMDDLTPDYVNTRNGKIEAVTVEDVKRVAGELLDPDALSFVVVGDPEGFDEAQDVQGQ</sequence>
<feature type="chain" id="PRO_5004979628" evidence="1">
    <location>
        <begin position="23"/>
        <end position="444"/>
    </location>
</feature>
<dbReference type="GO" id="GO:0006508">
    <property type="term" value="P:proteolysis"/>
    <property type="evidence" value="ECO:0007669"/>
    <property type="project" value="UniProtKB-KW"/>
</dbReference>
<dbReference type="RefSeq" id="WP_037264199.1">
    <property type="nucleotide sequence ID" value="NZ_JALZ01000017.1"/>
</dbReference>
<proteinExistence type="predicted"/>
<feature type="signal peptide" evidence="1">
    <location>
        <begin position="1"/>
        <end position="22"/>
    </location>
</feature>
<evidence type="ECO:0000259" key="3">
    <source>
        <dbReference type="Pfam" id="PF05193"/>
    </source>
</evidence>
<keyword evidence="1" id="KW-0732">Signal</keyword>
<dbReference type="STRING" id="1449350.OCH239_06575"/>
<dbReference type="InterPro" id="IPR011765">
    <property type="entry name" value="Pept_M16_N"/>
</dbReference>
<feature type="domain" description="Peptidase M16 C-terminal" evidence="3">
    <location>
        <begin position="189"/>
        <end position="364"/>
    </location>
</feature>
<gene>
    <name evidence="4" type="ORF">OCH239_06575</name>
</gene>
<dbReference type="InterPro" id="IPR007863">
    <property type="entry name" value="Peptidase_M16_C"/>
</dbReference>
<feature type="domain" description="Peptidase M16 N-terminal" evidence="2">
    <location>
        <begin position="42"/>
        <end position="183"/>
    </location>
</feature>
<evidence type="ECO:0000256" key="1">
    <source>
        <dbReference type="SAM" id="SignalP"/>
    </source>
</evidence>
<keyword evidence="4" id="KW-0645">Protease</keyword>
<dbReference type="AlphaFoldDB" id="X7ECP7"/>
<organism evidence="4 5">
    <name type="scientific">Roseivivax halodurans JCM 10272</name>
    <dbReference type="NCBI Taxonomy" id="1449350"/>
    <lineage>
        <taxon>Bacteria</taxon>
        <taxon>Pseudomonadati</taxon>
        <taxon>Pseudomonadota</taxon>
        <taxon>Alphaproteobacteria</taxon>
        <taxon>Rhodobacterales</taxon>
        <taxon>Roseobacteraceae</taxon>
        <taxon>Roseivivax</taxon>
    </lineage>
</organism>
<dbReference type="InterPro" id="IPR011249">
    <property type="entry name" value="Metalloenz_LuxS/M16"/>
</dbReference>
<keyword evidence="5" id="KW-1185">Reference proteome</keyword>
<dbReference type="EMBL" id="JALZ01000017">
    <property type="protein sequence ID" value="ETX13854.1"/>
    <property type="molecule type" value="Genomic_DNA"/>
</dbReference>
<dbReference type="Proteomes" id="UP000022447">
    <property type="component" value="Unassembled WGS sequence"/>
</dbReference>
<comment type="caution">
    <text evidence="4">The sequence shown here is derived from an EMBL/GenBank/DDBJ whole genome shotgun (WGS) entry which is preliminary data.</text>
</comment>